<dbReference type="PANTHER" id="PTHR37013:SF4">
    <property type="entry name" value="INTEGRAL MEMBRANE PROTEIN"/>
    <property type="match status" value="1"/>
</dbReference>
<keyword evidence="1" id="KW-0472">Membrane</keyword>
<dbReference type="PANTHER" id="PTHR37013">
    <property type="entry name" value="INTEGRAL MEMBRANE PROTEIN (AFU_ORTHOLOGUE AFUA_1G05950)-RELATED"/>
    <property type="match status" value="1"/>
</dbReference>
<dbReference type="AlphaFoldDB" id="A0A167A861"/>
<keyword evidence="4" id="KW-1185">Reference proteome</keyword>
<evidence type="ECO:0000313" key="3">
    <source>
        <dbReference type="EMBL" id="OAA38646.1"/>
    </source>
</evidence>
<dbReference type="OMA" id="YATITYL"/>
<dbReference type="EMBL" id="AZHC01000025">
    <property type="protein sequence ID" value="OAA38646.1"/>
    <property type="molecule type" value="Genomic_DNA"/>
</dbReference>
<gene>
    <name evidence="3" type="ORF">NOR_06674</name>
</gene>
<comment type="caution">
    <text evidence="3">The sequence shown here is derived from an EMBL/GenBank/DDBJ whole genome shotgun (WGS) entry which is preliminary data.</text>
</comment>
<evidence type="ECO:0000313" key="4">
    <source>
        <dbReference type="Proteomes" id="UP000243498"/>
    </source>
</evidence>
<feature type="transmembrane region" description="Helical" evidence="1">
    <location>
        <begin position="72"/>
        <end position="95"/>
    </location>
</feature>
<organism evidence="3 4">
    <name type="scientific">Metarhizium rileyi (strain RCEF 4871)</name>
    <name type="common">Nomuraea rileyi</name>
    <dbReference type="NCBI Taxonomy" id="1649241"/>
    <lineage>
        <taxon>Eukaryota</taxon>
        <taxon>Fungi</taxon>
        <taxon>Dikarya</taxon>
        <taxon>Ascomycota</taxon>
        <taxon>Pezizomycotina</taxon>
        <taxon>Sordariomycetes</taxon>
        <taxon>Hypocreomycetidae</taxon>
        <taxon>Hypocreales</taxon>
        <taxon>Clavicipitaceae</taxon>
        <taxon>Metarhizium</taxon>
    </lineage>
</organism>
<dbReference type="Proteomes" id="UP000243498">
    <property type="component" value="Unassembled WGS sequence"/>
</dbReference>
<evidence type="ECO:0000256" key="1">
    <source>
        <dbReference type="SAM" id="Phobius"/>
    </source>
</evidence>
<keyword evidence="1" id="KW-0812">Transmembrane</keyword>
<accession>A0A167A861</accession>
<feature type="transmembrane region" description="Helical" evidence="1">
    <location>
        <begin position="107"/>
        <end position="132"/>
    </location>
</feature>
<reference evidence="3 4" key="1">
    <citation type="journal article" date="2016" name="Genome Biol. Evol.">
        <title>Divergent and convergent evolution of fungal pathogenicity.</title>
        <authorList>
            <person name="Shang Y."/>
            <person name="Xiao G."/>
            <person name="Zheng P."/>
            <person name="Cen K."/>
            <person name="Zhan S."/>
            <person name="Wang C."/>
        </authorList>
    </citation>
    <scope>NUCLEOTIDE SEQUENCE [LARGE SCALE GENOMIC DNA]</scope>
    <source>
        <strain evidence="3 4">RCEF 4871</strain>
    </source>
</reference>
<dbReference type="Pfam" id="PF24802">
    <property type="entry name" value="DUF7703"/>
    <property type="match status" value="1"/>
</dbReference>
<feature type="transmembrane region" description="Helical" evidence="1">
    <location>
        <begin position="12"/>
        <end position="36"/>
    </location>
</feature>
<feature type="domain" description="DUF7703" evidence="2">
    <location>
        <begin position="8"/>
        <end position="259"/>
    </location>
</feature>
<protein>
    <submittedName>
        <fullName evidence="3">Integral membrane protein</fullName>
    </submittedName>
</protein>
<dbReference type="OrthoDB" id="405906at2759"/>
<evidence type="ECO:0000259" key="2">
    <source>
        <dbReference type="Pfam" id="PF24802"/>
    </source>
</evidence>
<proteinExistence type="predicted"/>
<dbReference type="InterPro" id="IPR056120">
    <property type="entry name" value="DUF7703"/>
</dbReference>
<feature type="transmembrane region" description="Helical" evidence="1">
    <location>
        <begin position="205"/>
        <end position="226"/>
    </location>
</feature>
<sequence length="327" mass="37003">MADIKSDLVTSMTMAAFLGIAWYISIEMNVTLFVVFKRRHGMYFWSCALSSWGIILQCVLIVLADFGVWKDLLPAIILIYLTWCMMVVPQGWMLYSRLHLLMQSKKTLLILKYIILFNSVVFSIPTMVIGTLAQATTVNPNLMSINLVWDRIQLIVFFAQETTLSMLYLLQTRKYLKNRQLLQQRHTPSSSQATNRSQPKEQKAILWQVVYINILVVALQVALLGIQCANLFYLQSAIKPGIYAIKLKLEFVALNQLIHTVTKPNSAGMYLGSQPKSTTSRHSVRNGIWHKSPAMETGEDNDAIQLVDAIAMPGSISDSAERKPAHY</sequence>
<keyword evidence="1" id="KW-1133">Transmembrane helix</keyword>
<name>A0A167A861_METRR</name>
<feature type="transmembrane region" description="Helical" evidence="1">
    <location>
        <begin position="43"/>
        <end position="66"/>
    </location>
</feature>
<feature type="transmembrane region" description="Helical" evidence="1">
    <location>
        <begin position="152"/>
        <end position="170"/>
    </location>
</feature>